<name>A0A397JP26_9GLOM</name>
<feature type="domain" description="UBA" evidence="1">
    <location>
        <begin position="310"/>
        <end position="353"/>
    </location>
</feature>
<dbReference type="EMBL" id="PQFF01000020">
    <property type="protein sequence ID" value="RHZ88578.1"/>
    <property type="molecule type" value="Genomic_DNA"/>
</dbReference>
<proteinExistence type="predicted"/>
<dbReference type="InterPro" id="IPR015940">
    <property type="entry name" value="UBA"/>
</dbReference>
<gene>
    <name evidence="2" type="ORF">Glove_22g186</name>
</gene>
<dbReference type="GO" id="GO:0005737">
    <property type="term" value="C:cytoplasm"/>
    <property type="evidence" value="ECO:0007669"/>
    <property type="project" value="TreeGrafter"/>
</dbReference>
<dbReference type="PANTHER" id="PTHR16525">
    <property type="entry name" value="PROTEIN C12ORF4"/>
    <property type="match status" value="1"/>
</dbReference>
<dbReference type="InterPro" id="IPR019311">
    <property type="entry name" value="Fy-3"/>
</dbReference>
<sequence length="718" mass="82083">MLATKVLKNLSVVLELSIPPSNEPVSYTFQLKKGQLLLDMVKNFMVLHDIPCYLEISVMSIIESLMRESWRRDLERDAKIGDDSEACKARKELVAKYQKYTINFNDAPVEDIFPKAYHTLVHSPVPSIFDTLLQFEQYCKQAIKELRNTRDGHTRGIEERHKNNIDVDNYSENELAKLIDQRFEEVELNQAKWQSKLEEIQKRQKGEYCDFVLELFDAHQRWITQQQSTVDLTWISKLDGKMIVSEVINKMKKSQRTVSKELLRLGQEKAARSRPGSISTMADIMHSPVLMSPTSPMFASPVDDKKFFLEDDPEIIKMIQEIAEIGFDNERARMALEMTNRNLEQAVNLLIENQGKVDEQIANAQNNMARRPSLVAAPSLKDLPSPPHRRTKSHSRPLALAVLTKQEKKNGWGPMSFLQQKHNMMNPQNNSSVKKISGWIGKAIGNQGNEEVNGHGNLDDSQLVESFTISLGNQVKSTHNLRLLASDMDDLLKSSNDQARDMAYRAQTAANLYSQNLTAIVLLLTPKDWKDYKLGKSANKAFFECCKESTEFHFDSVDSQFEAIEKDFQTDGVQEGDFFITKHSNLPLVHVVFHLVIEFESIQKSELLQRSKVISGLRSILRTVNRFDVTSISLPFLLLPSNVDCFSDPTINENLLYRRGELVLKCTKGFMIENSRLPKRIAEKEQETKTVSFLLPKSATEQQFQSFRLLLTGEFRAS</sequence>
<evidence type="ECO:0000313" key="2">
    <source>
        <dbReference type="EMBL" id="RHZ88578.1"/>
    </source>
</evidence>
<dbReference type="Gene3D" id="1.10.8.10">
    <property type="entry name" value="DNA helicase RuvA subunit, C-terminal domain"/>
    <property type="match status" value="1"/>
</dbReference>
<organism evidence="2 3">
    <name type="scientific">Diversispora epigaea</name>
    <dbReference type="NCBI Taxonomy" id="1348612"/>
    <lineage>
        <taxon>Eukaryota</taxon>
        <taxon>Fungi</taxon>
        <taxon>Fungi incertae sedis</taxon>
        <taxon>Mucoromycota</taxon>
        <taxon>Glomeromycotina</taxon>
        <taxon>Glomeromycetes</taxon>
        <taxon>Diversisporales</taxon>
        <taxon>Diversisporaceae</taxon>
        <taxon>Diversispora</taxon>
    </lineage>
</organism>
<dbReference type="SUPFAM" id="SSF46934">
    <property type="entry name" value="UBA-like"/>
    <property type="match status" value="1"/>
</dbReference>
<reference evidence="2 3" key="1">
    <citation type="submission" date="2018-08" db="EMBL/GenBank/DDBJ databases">
        <title>Genome and evolution of the arbuscular mycorrhizal fungus Diversispora epigaea (formerly Glomus versiforme) and its bacterial endosymbionts.</title>
        <authorList>
            <person name="Sun X."/>
            <person name="Fei Z."/>
            <person name="Harrison M."/>
        </authorList>
    </citation>
    <scope>NUCLEOTIDE SEQUENCE [LARGE SCALE GENOMIC DNA]</scope>
    <source>
        <strain evidence="2 3">IT104</strain>
    </source>
</reference>
<dbReference type="AlphaFoldDB" id="A0A397JP26"/>
<dbReference type="PROSITE" id="PS50030">
    <property type="entry name" value="UBA"/>
    <property type="match status" value="1"/>
</dbReference>
<dbReference type="OrthoDB" id="415359at2759"/>
<dbReference type="Proteomes" id="UP000266861">
    <property type="component" value="Unassembled WGS sequence"/>
</dbReference>
<accession>A0A397JP26</accession>
<dbReference type="STRING" id="1348612.A0A397JP26"/>
<evidence type="ECO:0000259" key="1">
    <source>
        <dbReference type="PROSITE" id="PS50030"/>
    </source>
</evidence>
<comment type="caution">
    <text evidence="2">The sequence shown here is derived from an EMBL/GenBank/DDBJ whole genome shotgun (WGS) entry which is preliminary data.</text>
</comment>
<dbReference type="Pfam" id="PF10154">
    <property type="entry name" value="Fy-3"/>
    <property type="match status" value="2"/>
</dbReference>
<dbReference type="Pfam" id="PF00627">
    <property type="entry name" value="UBA"/>
    <property type="match status" value="1"/>
</dbReference>
<dbReference type="PANTHER" id="PTHR16525:SF0">
    <property type="entry name" value="PROTEIN C12ORF4"/>
    <property type="match status" value="1"/>
</dbReference>
<dbReference type="SMART" id="SM00165">
    <property type="entry name" value="UBA"/>
    <property type="match status" value="1"/>
</dbReference>
<keyword evidence="3" id="KW-1185">Reference proteome</keyword>
<protein>
    <recommendedName>
        <fullName evidence="1">UBA domain-containing protein</fullName>
    </recommendedName>
</protein>
<dbReference type="InterPro" id="IPR009060">
    <property type="entry name" value="UBA-like_sf"/>
</dbReference>
<evidence type="ECO:0000313" key="3">
    <source>
        <dbReference type="Proteomes" id="UP000266861"/>
    </source>
</evidence>